<proteinExistence type="inferred from homology"/>
<keyword evidence="2" id="KW-0820">tRNA-binding</keyword>
<dbReference type="PRINTS" id="PR00315">
    <property type="entry name" value="ELONGATNFCT"/>
</dbReference>
<dbReference type="STRING" id="1437425.CSEC_1319"/>
<dbReference type="InterPro" id="IPR004161">
    <property type="entry name" value="EFTu-like_2"/>
</dbReference>
<dbReference type="InterPro" id="IPR006298">
    <property type="entry name" value="BipA"/>
</dbReference>
<accession>A0A090DZT9</accession>
<dbReference type="GO" id="GO:0005525">
    <property type="term" value="F:GTP binding"/>
    <property type="evidence" value="ECO:0007669"/>
    <property type="project" value="UniProtKB-UniRule"/>
</dbReference>
<dbReference type="SUPFAM" id="SSF50447">
    <property type="entry name" value="Translation proteins"/>
    <property type="match status" value="1"/>
</dbReference>
<dbReference type="NCBIfam" id="TIGR00231">
    <property type="entry name" value="small_GTP"/>
    <property type="match status" value="1"/>
</dbReference>
<comment type="similarity">
    <text evidence="2">Belongs to the TRAFAC class translation factor GTPase superfamily. Classic translation factor GTPase family. BipA subfamily.</text>
</comment>
<dbReference type="SMART" id="SM00838">
    <property type="entry name" value="EFG_C"/>
    <property type="match status" value="1"/>
</dbReference>
<dbReference type="Pfam" id="PF03144">
    <property type="entry name" value="GTP_EFTU_D2"/>
    <property type="match status" value="1"/>
</dbReference>
<dbReference type="InterPro" id="IPR000795">
    <property type="entry name" value="T_Tr_GTP-bd_dom"/>
</dbReference>
<keyword evidence="2" id="KW-0378">Hydrolase</keyword>
<comment type="caution">
    <text evidence="4">The sequence shown here is derived from an EMBL/GenBank/DDBJ whole genome shotgun (WGS) entry which is preliminary data.</text>
</comment>
<dbReference type="Pfam" id="PF00679">
    <property type="entry name" value="EFG_C"/>
    <property type="match status" value="1"/>
</dbReference>
<dbReference type="GO" id="GO:0003924">
    <property type="term" value="F:GTPase activity"/>
    <property type="evidence" value="ECO:0007669"/>
    <property type="project" value="UniProtKB-UniRule"/>
</dbReference>
<evidence type="ECO:0000256" key="2">
    <source>
        <dbReference type="HAMAP-Rule" id="MF_00849"/>
    </source>
</evidence>
<gene>
    <name evidence="4" type="primary">typA</name>
    <name evidence="2" type="synonym">bipA</name>
    <name evidence="4" type="ORF">CSEC_1319</name>
</gene>
<keyword evidence="2" id="KW-0694">RNA-binding</keyword>
<dbReference type="Gene3D" id="2.40.50.250">
    <property type="entry name" value="bipa protein"/>
    <property type="match status" value="1"/>
</dbReference>
<keyword evidence="1 2" id="KW-0342">GTP-binding</keyword>
<dbReference type="InterPro" id="IPR047042">
    <property type="entry name" value="BipA_II"/>
</dbReference>
<dbReference type="FunFam" id="3.30.70.240:FF:000002">
    <property type="entry name" value="GTP-binding protein TypA"/>
    <property type="match status" value="1"/>
</dbReference>
<dbReference type="Gene3D" id="3.40.50.300">
    <property type="entry name" value="P-loop containing nucleotide triphosphate hydrolases"/>
    <property type="match status" value="1"/>
</dbReference>
<dbReference type="Pfam" id="PF21018">
    <property type="entry name" value="BipA_C"/>
    <property type="match status" value="1"/>
</dbReference>
<comment type="subcellular location">
    <subcellularLocation>
        <location evidence="2">Cytoplasm</location>
    </subcellularLocation>
    <text evidence="2">Binds to ribosomes.</text>
</comment>
<dbReference type="PANTHER" id="PTHR42908:SF8">
    <property type="entry name" value="TR-TYPE G DOMAIN-CONTAINING PROTEIN"/>
    <property type="match status" value="1"/>
</dbReference>
<dbReference type="NCBIfam" id="TIGR01394">
    <property type="entry name" value="TypA_BipA"/>
    <property type="match status" value="1"/>
</dbReference>
<dbReference type="EMBL" id="CCEJ010000005">
    <property type="protein sequence ID" value="CDR34139.1"/>
    <property type="molecule type" value="Genomic_DNA"/>
</dbReference>
<dbReference type="RefSeq" id="WP_041017672.1">
    <property type="nucleotide sequence ID" value="NZ_CCEJ010000005.1"/>
</dbReference>
<evidence type="ECO:0000313" key="4">
    <source>
        <dbReference type="EMBL" id="CDR34139.1"/>
    </source>
</evidence>
<keyword evidence="2" id="KW-0690">Ribosome biogenesis</keyword>
<comment type="subunit">
    <text evidence="2">Monomer.</text>
</comment>
<dbReference type="GO" id="GO:0005829">
    <property type="term" value="C:cytosol"/>
    <property type="evidence" value="ECO:0007669"/>
    <property type="project" value="TreeGrafter"/>
</dbReference>
<dbReference type="Proteomes" id="UP000031552">
    <property type="component" value="Unassembled WGS sequence"/>
</dbReference>
<dbReference type="Pfam" id="PF00009">
    <property type="entry name" value="GTP_EFTU"/>
    <property type="match status" value="1"/>
</dbReference>
<dbReference type="GO" id="GO:0043022">
    <property type="term" value="F:ribosome binding"/>
    <property type="evidence" value="ECO:0007669"/>
    <property type="project" value="UniProtKB-UniRule"/>
</dbReference>
<keyword evidence="5" id="KW-1185">Reference proteome</keyword>
<name>A0A090DZT9_9BACT</name>
<evidence type="ECO:0000259" key="3">
    <source>
        <dbReference type="PROSITE" id="PS51722"/>
    </source>
</evidence>
<dbReference type="AlphaFoldDB" id="A0A090DZT9"/>
<dbReference type="GO" id="GO:0000027">
    <property type="term" value="P:ribosomal large subunit assembly"/>
    <property type="evidence" value="ECO:0007669"/>
    <property type="project" value="UniProtKB-UniRule"/>
</dbReference>
<dbReference type="GO" id="GO:1990904">
    <property type="term" value="C:ribonucleoprotein complex"/>
    <property type="evidence" value="ECO:0007669"/>
    <property type="project" value="TreeGrafter"/>
</dbReference>
<dbReference type="InterPro" id="IPR035651">
    <property type="entry name" value="BipA_V"/>
</dbReference>
<dbReference type="InterPro" id="IPR000640">
    <property type="entry name" value="EFG_V-like"/>
</dbReference>
<reference evidence="4" key="1">
    <citation type="submission" date="2013-12" db="EMBL/GenBank/DDBJ databases">
        <authorList>
            <person name="Linke B."/>
        </authorList>
    </citation>
    <scope>NUCLEOTIDE SEQUENCE [LARGE SCALE GENOMIC DNA]</scope>
    <source>
        <strain evidence="4">CRIB-18</strain>
    </source>
</reference>
<dbReference type="InterPro" id="IPR035647">
    <property type="entry name" value="EFG_III/V"/>
</dbReference>
<dbReference type="CDD" id="cd03691">
    <property type="entry name" value="BipA_TypA_II"/>
    <property type="match status" value="1"/>
</dbReference>
<feature type="domain" description="Tr-type G" evidence="3">
    <location>
        <begin position="5"/>
        <end position="200"/>
    </location>
</feature>
<dbReference type="InterPro" id="IPR027417">
    <property type="entry name" value="P-loop_NTPase"/>
</dbReference>
<dbReference type="Gene3D" id="2.40.30.10">
    <property type="entry name" value="Translation factors"/>
    <property type="match status" value="1"/>
</dbReference>
<dbReference type="FunFam" id="2.40.50.250:FF:000001">
    <property type="entry name" value="GTP-binding protein TypA"/>
    <property type="match status" value="1"/>
</dbReference>
<dbReference type="InterPro" id="IPR005225">
    <property type="entry name" value="Small_GTP-bd"/>
</dbReference>
<dbReference type="CDD" id="cd03710">
    <property type="entry name" value="BipA_TypA_C"/>
    <property type="match status" value="1"/>
</dbReference>
<dbReference type="PROSITE" id="PS00301">
    <property type="entry name" value="G_TR_1"/>
    <property type="match status" value="1"/>
</dbReference>
<dbReference type="InterPro" id="IPR047041">
    <property type="entry name" value="BipA_GTP-bd_dom"/>
</dbReference>
<feature type="binding site" evidence="2">
    <location>
        <begin position="130"/>
        <end position="133"/>
    </location>
    <ligand>
        <name>GTP</name>
        <dbReference type="ChEBI" id="CHEBI:37565"/>
    </ligand>
</feature>
<dbReference type="InterPro" id="IPR042116">
    <property type="entry name" value="TypA/BipA_C"/>
</dbReference>
<dbReference type="InterPro" id="IPR031157">
    <property type="entry name" value="G_TR_CS"/>
</dbReference>
<comment type="catalytic activity">
    <reaction evidence="2">
        <text>GTP + H2O = GDP + phosphate + H(+)</text>
        <dbReference type="Rhea" id="RHEA:19669"/>
        <dbReference type="ChEBI" id="CHEBI:15377"/>
        <dbReference type="ChEBI" id="CHEBI:15378"/>
        <dbReference type="ChEBI" id="CHEBI:37565"/>
        <dbReference type="ChEBI" id="CHEBI:43474"/>
        <dbReference type="ChEBI" id="CHEBI:58189"/>
    </reaction>
</comment>
<dbReference type="GO" id="GO:0019843">
    <property type="term" value="F:rRNA binding"/>
    <property type="evidence" value="ECO:0007669"/>
    <property type="project" value="UniProtKB-KW"/>
</dbReference>
<reference evidence="4" key="2">
    <citation type="submission" date="2014-09" db="EMBL/GenBank/DDBJ databases">
        <title>Criblamydia sequanensis harbors a mega-plasmid encoding arsenite resistance.</title>
        <authorList>
            <person name="Bertelli C."/>
            <person name="Goesmann A."/>
            <person name="Greub G."/>
        </authorList>
    </citation>
    <scope>NUCLEOTIDE SEQUENCE [LARGE SCALE GENOMIC DNA]</scope>
    <source>
        <strain evidence="4">CRIB-18</strain>
    </source>
</reference>
<dbReference type="InterPro" id="IPR009000">
    <property type="entry name" value="Transl_B-barrel_sf"/>
</dbReference>
<dbReference type="Gene3D" id="3.30.70.240">
    <property type="match status" value="1"/>
</dbReference>
<keyword evidence="2" id="KW-0699">rRNA-binding</keyword>
<organism evidence="4 5">
    <name type="scientific">Candidatus Criblamydia sequanensis CRIB-18</name>
    <dbReference type="NCBI Taxonomy" id="1437425"/>
    <lineage>
        <taxon>Bacteria</taxon>
        <taxon>Pseudomonadati</taxon>
        <taxon>Chlamydiota</taxon>
        <taxon>Chlamydiia</taxon>
        <taxon>Parachlamydiales</taxon>
        <taxon>Candidatus Criblamydiaceae</taxon>
        <taxon>Candidatus Criblamydia</taxon>
    </lineage>
</organism>
<comment type="function">
    <text evidence="2">A 50S ribosomal subunit assembly protein with GTPase activity, required for 50S subunit assembly at low temperatures, may also play a role in translation. Binds GTP and analogs. Binds the 70S ribosome between the 30S and 50S subunits, in a similar position as ribosome-bound EF-G; it contacts a number of ribosomal proteins, both rRNAs and the A-site tRNA.</text>
</comment>
<sequence length="606" mass="67456">MPLPQKIRNVAIIAHIDHGKTTLLDSLLNQSKLFRDNQDMGERMMDSYDQEKERGITIFAKHTSLPFDDYKINIIDTPGHADFSGEVERILGMVNSVLLLVDAQEGPMPQTRFVLSKALQMGLRPIVVVNKVDRPHADPDRVLNETFDLFTELGATDEQLDFKFCYASGLTGFAKKHLEDASIDMRPLFELIVEAVPAPQGDPSHPFLMQALTISYDDFVGRQACGRILDGTVKKGQNLALTNVSGKPIFFSVTRIQSHLGLNKVELDEASAGDIVIISGMPDVTIGDTLSDAKEVVQLPPINIGEPTLSVEISVNNSPFVGKSGKNVTMNKIRDRLEKEKKANISLKIETDANDNDRITVSGRGELHLAVLIEAMRRESFEFSVSKPRVITQEIDGVKHEPIEKVYVEVPEVYSGQVIEELSRKKGEMQHLSTTEHGITKMEFLIPTRGLMGYRNDFLTVTRGLGILTSIFEGYAPWKGPLKGRLRGVMISGCAGKTNGFACFNLQERGTLFVKPGDEVYEGMIVGENSRDNDLIVNVTKAKQLTNVRASGSDENIILTPPLQMTLEQAINYIEDDELVEVTPSEIRLRKRVLNETDRKRKERGL</sequence>
<protein>
    <recommendedName>
        <fullName evidence="2">Large ribosomal subunit assembly factor BipA</fullName>
        <ecNumber evidence="2">3.6.5.-</ecNumber>
    </recommendedName>
    <alternativeName>
        <fullName evidence="2">GTP-binding protein BipA</fullName>
    </alternativeName>
</protein>
<dbReference type="SUPFAM" id="SSF54980">
    <property type="entry name" value="EF-G C-terminal domain-like"/>
    <property type="match status" value="2"/>
</dbReference>
<dbReference type="InterPro" id="IPR048876">
    <property type="entry name" value="BipA_C"/>
</dbReference>
<dbReference type="Gene3D" id="3.30.70.870">
    <property type="entry name" value="Elongation Factor G (Translational Gtpase), domain 3"/>
    <property type="match status" value="1"/>
</dbReference>
<evidence type="ECO:0000313" key="5">
    <source>
        <dbReference type="Proteomes" id="UP000031552"/>
    </source>
</evidence>
<keyword evidence="2" id="KW-0547">Nucleotide-binding</keyword>
<dbReference type="eggNOG" id="COG1217">
    <property type="taxonomic scope" value="Bacteria"/>
</dbReference>
<feature type="binding site" evidence="2">
    <location>
        <begin position="17"/>
        <end position="22"/>
    </location>
    <ligand>
        <name>GTP</name>
        <dbReference type="ChEBI" id="CHEBI:37565"/>
    </ligand>
</feature>
<dbReference type="FunFam" id="3.30.70.870:FF:000003">
    <property type="entry name" value="GTP-binding protein TypA"/>
    <property type="match status" value="1"/>
</dbReference>
<dbReference type="FunFam" id="3.40.50.300:FF:000055">
    <property type="entry name" value="GTP-binding protein TypA"/>
    <property type="match status" value="1"/>
</dbReference>
<dbReference type="GO" id="GO:0000049">
    <property type="term" value="F:tRNA binding"/>
    <property type="evidence" value="ECO:0007669"/>
    <property type="project" value="UniProtKB-KW"/>
</dbReference>
<dbReference type="HAMAP" id="MF_00849">
    <property type="entry name" value="BipA"/>
    <property type="match status" value="1"/>
</dbReference>
<dbReference type="OrthoDB" id="9801591at2"/>
<dbReference type="PROSITE" id="PS51722">
    <property type="entry name" value="G_TR_2"/>
    <property type="match status" value="1"/>
</dbReference>
<evidence type="ECO:0000256" key="1">
    <source>
        <dbReference type="ARBA" id="ARBA00023134"/>
    </source>
</evidence>
<dbReference type="EC" id="3.6.5.-" evidence="2"/>
<dbReference type="SUPFAM" id="SSF52540">
    <property type="entry name" value="P-loop containing nucleoside triphosphate hydrolases"/>
    <property type="match status" value="1"/>
</dbReference>
<dbReference type="CDD" id="cd01891">
    <property type="entry name" value="TypA_BipA"/>
    <property type="match status" value="1"/>
</dbReference>
<dbReference type="PANTHER" id="PTHR42908">
    <property type="entry name" value="TRANSLATION ELONGATION FACTOR-RELATED"/>
    <property type="match status" value="1"/>
</dbReference>
<keyword evidence="2" id="KW-0963">Cytoplasm</keyword>